<evidence type="ECO:0000313" key="4">
    <source>
        <dbReference type="Proteomes" id="UP000318567"/>
    </source>
</evidence>
<keyword evidence="1" id="KW-1133">Transmembrane helix</keyword>
<keyword evidence="1" id="KW-0812">Transmembrane</keyword>
<protein>
    <recommendedName>
        <fullName evidence="2">IraD/Gp25-like domain-containing protein</fullName>
    </recommendedName>
</protein>
<feature type="domain" description="IraD/Gp25-like" evidence="2">
    <location>
        <begin position="173"/>
        <end position="254"/>
    </location>
</feature>
<dbReference type="InterPro" id="IPR007048">
    <property type="entry name" value="IraD/Gp25-like"/>
</dbReference>
<dbReference type="InterPro" id="IPR017737">
    <property type="entry name" value="TssE1-like"/>
</dbReference>
<keyword evidence="1" id="KW-0472">Membrane</keyword>
<evidence type="ECO:0000259" key="2">
    <source>
        <dbReference type="Pfam" id="PF04965"/>
    </source>
</evidence>
<accession>A0A9Q9SAY1</accession>
<feature type="transmembrane region" description="Helical" evidence="1">
    <location>
        <begin position="9"/>
        <end position="31"/>
    </location>
</feature>
<dbReference type="Proteomes" id="UP000318567">
    <property type="component" value="Unassembled WGS sequence"/>
</dbReference>
<dbReference type="AlphaFoldDB" id="A0A9Q9SAY1"/>
<organism evidence="3 4">
    <name type="scientific">Klebsiella pasteurii</name>
    <dbReference type="NCBI Taxonomy" id="2587529"/>
    <lineage>
        <taxon>Bacteria</taxon>
        <taxon>Pseudomonadati</taxon>
        <taxon>Pseudomonadota</taxon>
        <taxon>Gammaproteobacteria</taxon>
        <taxon>Enterobacterales</taxon>
        <taxon>Enterobacteriaceae</taxon>
        <taxon>Klebsiella/Raoultella group</taxon>
        <taxon>Klebsiella</taxon>
    </lineage>
</organism>
<evidence type="ECO:0000313" key="3">
    <source>
        <dbReference type="EMBL" id="VUS95018.1"/>
    </source>
</evidence>
<dbReference type="Gene3D" id="3.10.450.40">
    <property type="match status" value="1"/>
</dbReference>
<evidence type="ECO:0000256" key="1">
    <source>
        <dbReference type="SAM" id="Phobius"/>
    </source>
</evidence>
<dbReference type="NCBIfam" id="TIGR03357">
    <property type="entry name" value="VI_zyme"/>
    <property type="match status" value="1"/>
</dbReference>
<comment type="caution">
    <text evidence="3">The sequence shown here is derived from an EMBL/GenBank/DDBJ whole genome shotgun (WGS) entry which is preliminary data.</text>
</comment>
<dbReference type="SUPFAM" id="SSF160719">
    <property type="entry name" value="gpW/gp25-like"/>
    <property type="match status" value="1"/>
</dbReference>
<dbReference type="EMBL" id="CABGGO010000029">
    <property type="protein sequence ID" value="VUS95018.1"/>
    <property type="molecule type" value="Genomic_DNA"/>
</dbReference>
<sequence length="288" mass="32543">MKSGKNKTVAVNILIAVLGCIFVVTAHYFGYKWHMDHFTPRSRGVGLGFVMLYMRYIIIPIIFLSAFIKLKYSISILGVAFVFMFYTWYGTNPLRVMLMCGSSLSGYAIIIFAKKLKEILSNSYPLGPKPLSFKIIRYVMNQKTPSLYEILTGNFTGDLPLEVVNEEDQVILSVLDNIQRILNARAGTISHLPDYGLPDMTKILQGMPGTAHELIDTLAGVLLKYEPRLQSLNVTLLEQQVPGELRYAIDAELRGIGLVRYGTEFMPEGKVLIRHLKQRQYLNIRSAI</sequence>
<dbReference type="PROSITE" id="PS51257">
    <property type="entry name" value="PROKAR_LIPOPROTEIN"/>
    <property type="match status" value="1"/>
</dbReference>
<gene>
    <name evidence="3" type="ORF">SB6410_04270</name>
</gene>
<feature type="transmembrane region" description="Helical" evidence="1">
    <location>
        <begin position="43"/>
        <end position="63"/>
    </location>
</feature>
<feature type="transmembrane region" description="Helical" evidence="1">
    <location>
        <begin position="70"/>
        <end position="89"/>
    </location>
</feature>
<reference evidence="3 4" key="1">
    <citation type="submission" date="2019-07" db="EMBL/GenBank/DDBJ databases">
        <authorList>
            <person name="Brisse S."/>
            <person name="Rodrigues C."/>
            <person name="Thorpe H."/>
        </authorList>
    </citation>
    <scope>NUCLEOTIDE SEQUENCE [LARGE SCALE GENOMIC DNA]</scope>
    <source>
        <strain evidence="3">SB6410</strain>
    </source>
</reference>
<name>A0A9Q9SAY1_9ENTR</name>
<dbReference type="Pfam" id="PF04965">
    <property type="entry name" value="GPW_gp25"/>
    <property type="match status" value="1"/>
</dbReference>
<proteinExistence type="predicted"/>